<evidence type="ECO:0000256" key="8">
    <source>
        <dbReference type="ARBA" id="ARBA00023180"/>
    </source>
</evidence>
<dbReference type="GO" id="GO:0098552">
    <property type="term" value="C:side of membrane"/>
    <property type="evidence" value="ECO:0007669"/>
    <property type="project" value="UniProtKB-KW"/>
</dbReference>
<dbReference type="EMBL" id="DS985270">
    <property type="protein sequence ID" value="EDV19594.1"/>
    <property type="molecule type" value="Genomic_DNA"/>
</dbReference>
<evidence type="ECO:0000256" key="6">
    <source>
        <dbReference type="ARBA" id="ARBA00022974"/>
    </source>
</evidence>
<reference evidence="13 14" key="1">
    <citation type="journal article" date="2008" name="Nature">
        <title>The Trichoplax genome and the nature of placozoans.</title>
        <authorList>
            <person name="Srivastava M."/>
            <person name="Begovic E."/>
            <person name="Chapman J."/>
            <person name="Putnam N.H."/>
            <person name="Hellsten U."/>
            <person name="Kawashima T."/>
            <person name="Kuo A."/>
            <person name="Mitros T."/>
            <person name="Salamov A."/>
            <person name="Carpenter M.L."/>
            <person name="Signorovitch A.Y."/>
            <person name="Moreno M.A."/>
            <person name="Kamm K."/>
            <person name="Grimwood J."/>
            <person name="Schmutz J."/>
            <person name="Shapiro H."/>
            <person name="Grigoriev I.V."/>
            <person name="Buss L.W."/>
            <person name="Schierwater B."/>
            <person name="Dellaporta S.L."/>
            <person name="Rokhsar D.S."/>
        </authorList>
    </citation>
    <scope>NUCLEOTIDE SEQUENCE [LARGE SCALE GENOMIC DNA]</scope>
    <source>
        <strain evidence="13 14">Grell-BS-1999</strain>
    </source>
</reference>
<dbReference type="GO" id="GO:0009966">
    <property type="term" value="P:regulation of signal transduction"/>
    <property type="evidence" value="ECO:0007669"/>
    <property type="project" value="InterPro"/>
</dbReference>
<proteinExistence type="inferred from homology"/>
<comment type="similarity">
    <text evidence="2 11">Belongs to the glypican family.</text>
</comment>
<feature type="signal peptide" evidence="12">
    <location>
        <begin position="1"/>
        <end position="40"/>
    </location>
</feature>
<dbReference type="RefSeq" id="XP_002117927.1">
    <property type="nucleotide sequence ID" value="XM_002117891.1"/>
</dbReference>
<evidence type="ECO:0000256" key="2">
    <source>
        <dbReference type="ARBA" id="ARBA00010260"/>
    </source>
</evidence>
<evidence type="ECO:0000256" key="4">
    <source>
        <dbReference type="ARBA" id="ARBA00022622"/>
    </source>
</evidence>
<dbReference type="CTD" id="6759161"/>
<evidence type="ECO:0000313" key="14">
    <source>
        <dbReference type="Proteomes" id="UP000009022"/>
    </source>
</evidence>
<dbReference type="InterPro" id="IPR001863">
    <property type="entry name" value="Glypican"/>
</dbReference>
<dbReference type="GeneID" id="6759161"/>
<protein>
    <submittedName>
        <fullName evidence="13">Uncharacterized protein</fullName>
    </submittedName>
</protein>
<dbReference type="Pfam" id="PF01153">
    <property type="entry name" value="Glypican"/>
    <property type="match status" value="1"/>
</dbReference>
<evidence type="ECO:0000313" key="13">
    <source>
        <dbReference type="EMBL" id="EDV19594.1"/>
    </source>
</evidence>
<keyword evidence="6" id="KW-0654">Proteoglycan</keyword>
<feature type="chain" id="PRO_5002797614" evidence="12">
    <location>
        <begin position="41"/>
        <end position="163"/>
    </location>
</feature>
<sequence>MTMVAIPLVTLPLASFNSRKLCMAIIFMAFLLSLMKNTHANDKNHDQTCQAITRLFLYQSEFKENIPSQPRKGNDLRVCPKIQTCCTPSMENYLVKMADKNFKALLNTTSDQFPQQLKKQLENFMERFSISIEGCHLSKVVMGIMSRTFIHVPIEFILRIRFT</sequence>
<dbReference type="Proteomes" id="UP000009022">
    <property type="component" value="Unassembled WGS sequence"/>
</dbReference>
<keyword evidence="7" id="KW-0472">Membrane</keyword>
<organism evidence="13 14">
    <name type="scientific">Trichoplax adhaerens</name>
    <name type="common">Trichoplax reptans</name>
    <dbReference type="NCBI Taxonomy" id="10228"/>
    <lineage>
        <taxon>Eukaryota</taxon>
        <taxon>Metazoa</taxon>
        <taxon>Placozoa</taxon>
        <taxon>Uniplacotomia</taxon>
        <taxon>Trichoplacea</taxon>
        <taxon>Trichoplacidae</taxon>
        <taxon>Trichoplax</taxon>
    </lineage>
</organism>
<keyword evidence="9" id="KW-0357">Heparan sulfate</keyword>
<evidence type="ECO:0000256" key="3">
    <source>
        <dbReference type="ARBA" id="ARBA00022475"/>
    </source>
</evidence>
<dbReference type="GO" id="GO:0005886">
    <property type="term" value="C:plasma membrane"/>
    <property type="evidence" value="ECO:0007669"/>
    <property type="project" value="UniProtKB-SubCell"/>
</dbReference>
<dbReference type="PANTHER" id="PTHR10822">
    <property type="entry name" value="GLYPICAN"/>
    <property type="match status" value="1"/>
</dbReference>
<keyword evidence="4" id="KW-0336">GPI-anchor</keyword>
<dbReference type="HOGENOM" id="CLU_1629205_0_0_1"/>
<evidence type="ECO:0000256" key="12">
    <source>
        <dbReference type="SAM" id="SignalP"/>
    </source>
</evidence>
<keyword evidence="5 12" id="KW-0732">Signal</keyword>
<evidence type="ECO:0000256" key="5">
    <source>
        <dbReference type="ARBA" id="ARBA00022729"/>
    </source>
</evidence>
<evidence type="ECO:0000256" key="9">
    <source>
        <dbReference type="ARBA" id="ARBA00023207"/>
    </source>
</evidence>
<dbReference type="AlphaFoldDB" id="B3SCH2"/>
<evidence type="ECO:0000256" key="10">
    <source>
        <dbReference type="ARBA" id="ARBA00023288"/>
    </source>
</evidence>
<dbReference type="OrthoDB" id="10010764at2759"/>
<dbReference type="PANTHER" id="PTHR10822:SF29">
    <property type="entry name" value="DIVISION ABNORMALLY DELAYED PROTEIN"/>
    <property type="match status" value="1"/>
</dbReference>
<keyword evidence="14" id="KW-1185">Reference proteome</keyword>
<keyword evidence="3" id="KW-1003">Cell membrane</keyword>
<accession>B3SCH2</accession>
<evidence type="ECO:0000256" key="7">
    <source>
        <dbReference type="ARBA" id="ARBA00023136"/>
    </source>
</evidence>
<evidence type="ECO:0000256" key="11">
    <source>
        <dbReference type="RuleBase" id="RU003518"/>
    </source>
</evidence>
<comment type="subcellular location">
    <subcellularLocation>
        <location evidence="1">Cell membrane</location>
        <topology evidence="1">Lipid-anchor</topology>
        <topology evidence="1">GPI-anchor</topology>
    </subcellularLocation>
</comment>
<dbReference type="InParanoid" id="B3SCH2"/>
<keyword evidence="10" id="KW-0449">Lipoprotein</keyword>
<evidence type="ECO:0000256" key="1">
    <source>
        <dbReference type="ARBA" id="ARBA00004609"/>
    </source>
</evidence>
<dbReference type="KEGG" id="tad:TRIADDRAFT_61969"/>
<gene>
    <name evidence="13" type="ORF">TRIADDRAFT_61969</name>
</gene>
<keyword evidence="8" id="KW-0325">Glycoprotein</keyword>
<name>B3SCH2_TRIAD</name>